<accession>A0A562RZH8</accession>
<dbReference type="EMBL" id="VLLC01000005">
    <property type="protein sequence ID" value="TWI74368.1"/>
    <property type="molecule type" value="Genomic_DNA"/>
</dbReference>
<proteinExistence type="predicted"/>
<evidence type="ECO:0000313" key="2">
    <source>
        <dbReference type="Proteomes" id="UP000318307"/>
    </source>
</evidence>
<name>A0A562RZH8_9BACT</name>
<dbReference type="RefSeq" id="WP_222427533.1">
    <property type="nucleotide sequence ID" value="NZ_VLLC01000005.1"/>
</dbReference>
<gene>
    <name evidence="1" type="ORF">LZ24_00971</name>
</gene>
<organism evidence="1 2">
    <name type="scientific">Desulfobotulus alkaliphilus</name>
    <dbReference type="NCBI Taxonomy" id="622671"/>
    <lineage>
        <taxon>Bacteria</taxon>
        <taxon>Pseudomonadati</taxon>
        <taxon>Thermodesulfobacteriota</taxon>
        <taxon>Desulfobacteria</taxon>
        <taxon>Desulfobacterales</taxon>
        <taxon>Desulfobacteraceae</taxon>
        <taxon>Desulfobotulus</taxon>
    </lineage>
</organism>
<evidence type="ECO:0000313" key="1">
    <source>
        <dbReference type="EMBL" id="TWI74368.1"/>
    </source>
</evidence>
<sequence>MCIKERVGRLPAPASRRSRILRELEKEVDAVTRAMIKAAKGGDTYAGKALLEIWAGSTQAP</sequence>
<comment type="caution">
    <text evidence="1">The sequence shown here is derived from an EMBL/GenBank/DDBJ whole genome shotgun (WGS) entry which is preliminary data.</text>
</comment>
<reference evidence="1 2" key="1">
    <citation type="submission" date="2019-07" db="EMBL/GenBank/DDBJ databases">
        <title>Genome sequencing of 100 strains of the haloalkaliphilic chemolithoautotrophic sulfur-oxidizing bacterium Thioalkalivibrio.</title>
        <authorList>
            <person name="Muyzer G."/>
        </authorList>
    </citation>
    <scope>NUCLEOTIDE SEQUENCE [LARGE SCALE GENOMIC DNA]</scope>
    <source>
        <strain evidence="1 2">ASO4-4</strain>
    </source>
</reference>
<keyword evidence="2" id="KW-1185">Reference proteome</keyword>
<dbReference type="Proteomes" id="UP000318307">
    <property type="component" value="Unassembled WGS sequence"/>
</dbReference>
<protein>
    <submittedName>
        <fullName evidence="1">Uncharacterized protein</fullName>
    </submittedName>
</protein>
<dbReference type="AlphaFoldDB" id="A0A562RZH8"/>